<proteinExistence type="inferred from homology"/>
<dbReference type="PANTHER" id="PTHR30345:SF2">
    <property type="entry name" value="SUGAR-PHOSPHATE ISOMERASE, RPIB_LACA_LACB FAMILY"/>
    <property type="match status" value="1"/>
</dbReference>
<gene>
    <name evidence="2" type="ORF">FHS44_007837</name>
</gene>
<evidence type="ECO:0000256" key="1">
    <source>
        <dbReference type="ARBA" id="ARBA00008754"/>
    </source>
</evidence>
<evidence type="ECO:0000313" key="3">
    <source>
        <dbReference type="Proteomes" id="UP000552644"/>
    </source>
</evidence>
<dbReference type="GO" id="GO:0004751">
    <property type="term" value="F:ribose-5-phosphate isomerase activity"/>
    <property type="evidence" value="ECO:0007669"/>
    <property type="project" value="UniProtKB-EC"/>
</dbReference>
<name>A0A7W7VS01_9ACTN</name>
<dbReference type="RefSeq" id="WP_184725225.1">
    <property type="nucleotide sequence ID" value="NZ_JACHJP010000015.1"/>
</dbReference>
<dbReference type="SUPFAM" id="SSF89623">
    <property type="entry name" value="Ribose/Galactose isomerase RpiB/AlsB"/>
    <property type="match status" value="1"/>
</dbReference>
<dbReference type="GO" id="GO:0009052">
    <property type="term" value="P:pentose-phosphate shunt, non-oxidative branch"/>
    <property type="evidence" value="ECO:0007669"/>
    <property type="project" value="TreeGrafter"/>
</dbReference>
<accession>A0A7W7VS01</accession>
<dbReference type="AlphaFoldDB" id="A0A7W7VS01"/>
<dbReference type="Proteomes" id="UP000552644">
    <property type="component" value="Unassembled WGS sequence"/>
</dbReference>
<comment type="similarity">
    <text evidence="1">Belongs to the LacAB/RpiB family.</text>
</comment>
<sequence length="145" mass="15123">MRISLASDSLDGVAPILVSEIEARGHTVTAYGAVADDRADWAWCCSRAALDVVSGVADQAVVCCWTGTGASIAANKVRGVRAALCVDAATAEGARRWNDANVLALSLRLTSTPLLGEILDAWFAGSVSPEETDVANIAYLSEIEN</sequence>
<dbReference type="PIRSF" id="PIRSF005384">
    <property type="entry name" value="RpiB_LacA_B"/>
    <property type="match status" value="1"/>
</dbReference>
<dbReference type="EMBL" id="JACHJP010000015">
    <property type="protein sequence ID" value="MBB4920686.1"/>
    <property type="molecule type" value="Genomic_DNA"/>
</dbReference>
<organism evidence="2 3">
    <name type="scientific">Streptosporangium saharense</name>
    <dbReference type="NCBI Taxonomy" id="1706840"/>
    <lineage>
        <taxon>Bacteria</taxon>
        <taxon>Bacillati</taxon>
        <taxon>Actinomycetota</taxon>
        <taxon>Actinomycetes</taxon>
        <taxon>Streptosporangiales</taxon>
        <taxon>Streptosporangiaceae</taxon>
        <taxon>Streptosporangium</taxon>
    </lineage>
</organism>
<dbReference type="EC" id="5.3.1.6" evidence="2"/>
<evidence type="ECO:0000313" key="2">
    <source>
        <dbReference type="EMBL" id="MBB4920686.1"/>
    </source>
</evidence>
<dbReference type="InterPro" id="IPR036569">
    <property type="entry name" value="RpiB_LacA_LacB_sf"/>
</dbReference>
<protein>
    <submittedName>
        <fullName evidence="2">Ribose 5-phosphate isomerase B</fullName>
        <ecNumber evidence="2">5.3.1.6</ecNumber>
    </submittedName>
</protein>
<dbReference type="Gene3D" id="3.40.1400.10">
    <property type="entry name" value="Sugar-phosphate isomerase, RpiB/LacA/LacB"/>
    <property type="match status" value="1"/>
</dbReference>
<dbReference type="InterPro" id="IPR003500">
    <property type="entry name" value="RpiB_LacA_LacB"/>
</dbReference>
<keyword evidence="3" id="KW-1185">Reference proteome</keyword>
<comment type="caution">
    <text evidence="2">The sequence shown here is derived from an EMBL/GenBank/DDBJ whole genome shotgun (WGS) entry which is preliminary data.</text>
</comment>
<dbReference type="Pfam" id="PF02502">
    <property type="entry name" value="LacAB_rpiB"/>
    <property type="match status" value="1"/>
</dbReference>
<dbReference type="GO" id="GO:0019316">
    <property type="term" value="P:D-allose catabolic process"/>
    <property type="evidence" value="ECO:0007669"/>
    <property type="project" value="TreeGrafter"/>
</dbReference>
<keyword evidence="2" id="KW-0413">Isomerase</keyword>
<dbReference type="PANTHER" id="PTHR30345">
    <property type="entry name" value="RIBOSE-5-PHOSPHATE ISOMERASE B"/>
    <property type="match status" value="1"/>
</dbReference>
<reference evidence="2 3" key="1">
    <citation type="submission" date="2020-08" db="EMBL/GenBank/DDBJ databases">
        <title>Genomic Encyclopedia of Type Strains, Phase III (KMG-III): the genomes of soil and plant-associated and newly described type strains.</title>
        <authorList>
            <person name="Whitman W."/>
        </authorList>
    </citation>
    <scope>NUCLEOTIDE SEQUENCE [LARGE SCALE GENOMIC DNA]</scope>
    <source>
        <strain evidence="2 3">CECT 8840</strain>
    </source>
</reference>